<keyword evidence="2" id="KW-1185">Reference proteome</keyword>
<dbReference type="Proteomes" id="UP000319160">
    <property type="component" value="Unassembled WGS sequence"/>
</dbReference>
<evidence type="ECO:0000313" key="1">
    <source>
        <dbReference type="EMBL" id="TRX88973.1"/>
    </source>
</evidence>
<gene>
    <name evidence="1" type="ORF">FHL15_010095</name>
</gene>
<reference evidence="2" key="1">
    <citation type="submission" date="2019-06" db="EMBL/GenBank/DDBJ databases">
        <title>Draft genome sequence of the griseofulvin-producing fungus Xylaria cubensis strain G536.</title>
        <authorList>
            <person name="Mead M.E."/>
            <person name="Raja H.A."/>
            <person name="Steenwyk J.L."/>
            <person name="Knowles S.L."/>
            <person name="Oberlies N.H."/>
            <person name="Rokas A."/>
        </authorList>
    </citation>
    <scope>NUCLEOTIDE SEQUENCE [LARGE SCALE GENOMIC DNA]</scope>
    <source>
        <strain evidence="2">G536</strain>
    </source>
</reference>
<dbReference type="AlphaFoldDB" id="A0A553HLY6"/>
<name>A0A553HLY6_9PEZI</name>
<comment type="caution">
    <text evidence="1">The sequence shown here is derived from an EMBL/GenBank/DDBJ whole genome shotgun (WGS) entry which is preliminary data.</text>
</comment>
<organism evidence="1 2">
    <name type="scientific">Xylaria flabelliformis</name>
    <dbReference type="NCBI Taxonomy" id="2512241"/>
    <lineage>
        <taxon>Eukaryota</taxon>
        <taxon>Fungi</taxon>
        <taxon>Dikarya</taxon>
        <taxon>Ascomycota</taxon>
        <taxon>Pezizomycotina</taxon>
        <taxon>Sordariomycetes</taxon>
        <taxon>Xylariomycetidae</taxon>
        <taxon>Xylariales</taxon>
        <taxon>Xylariaceae</taxon>
        <taxon>Xylaria</taxon>
    </lineage>
</organism>
<protein>
    <submittedName>
        <fullName evidence="1">Uncharacterized protein</fullName>
    </submittedName>
</protein>
<dbReference type="EMBL" id="VFLP01000076">
    <property type="protein sequence ID" value="TRX88973.1"/>
    <property type="molecule type" value="Genomic_DNA"/>
</dbReference>
<accession>A0A553HLY6</accession>
<sequence>MISLSNSGINYDEHVKCVEPYPGRISIPTKPIRDFSDGQSRRIRFFLIPQQEKDRYEIIMKNFAKRTALKCSFSESWRTGKDVVPPIPEPQVVHGEIPVSLDAPISRASPKST</sequence>
<proteinExistence type="predicted"/>
<evidence type="ECO:0000313" key="2">
    <source>
        <dbReference type="Proteomes" id="UP000319160"/>
    </source>
</evidence>